<evidence type="ECO:0008006" key="4">
    <source>
        <dbReference type="Google" id="ProtNLM"/>
    </source>
</evidence>
<sequence>MEMKVTIASDIAATRDETNARVFNAIRSTGLANSAFADISVRILGIEHKLHRVLLYSNRFFRATLDQNIALATGLSAQKYSKAIRKQGTSDPFARDHSIDIDVIKGVTREGVDIILERYYSVSPSSNGPLDINPVHPIHLTHLTLTQFIINRIYGKFGHRVTDDTFTTLLPAAYFFSDEELCDQCSIYIQKLAFTPSNILPFFFFASTHDFGPYSELLLRNCLIYLCKEGAYNSQLGPSIYSQLDYDWLATIVCSDVFFVKSEAERYAFLTSAIKARDGGAEIPKIRDFLSGVTRNSHSRDQVNFTESISSTGTKLVVQDTDSQVPKDEDDYLNQEMLVDGDLSDLESPPTSPRAAAPEPTKRIGILADIDEEEDEPAPIPPPTLVSPPTSPLYPPRPSSATNFNRQTQIHVPIRPSPLGAPKKAAPSIPQSFYERRAASTFLVSSDINSVPNAIDLISNGIIYTHIPPSTLSVLNSEGLISPLTLSLHHKSALHLHFLVKKAPLKSPSLGLKYTNDRLGISQKILSSLDPSIPEPPAAFLPPPSFYDWIFNPPFRHNLSEVQPLRISLEFPLQKIATSRLKQYSNPVAYAGSLWYIMLRNDSTKQTPRISLYLYRKQDKKISGYTDTRPVVQVWSKACLYIHVARQASTVVVEPYAFETMITVPLNQDAKFVGDANRVSGEELMGEVKGLQEANGIIEGSTVRCAVLISLF</sequence>
<dbReference type="OrthoDB" id="6359943at2759"/>
<feature type="compositionally biased region" description="Pro residues" evidence="1">
    <location>
        <begin position="378"/>
        <end position="396"/>
    </location>
</feature>
<evidence type="ECO:0000313" key="2">
    <source>
        <dbReference type="EMBL" id="ORY44226.1"/>
    </source>
</evidence>
<feature type="region of interest" description="Disordered" evidence="1">
    <location>
        <begin position="342"/>
        <end position="396"/>
    </location>
</feature>
<dbReference type="STRING" id="329046.A0A1Y2CBB0"/>
<proteinExistence type="predicted"/>
<keyword evidence="3" id="KW-1185">Reference proteome</keyword>
<dbReference type="PANTHER" id="PTHR47369:SF1">
    <property type="entry name" value="BTB_POZ DOMAIN-CONTAINING PROTEIN"/>
    <property type="match status" value="1"/>
</dbReference>
<evidence type="ECO:0000313" key="3">
    <source>
        <dbReference type="Proteomes" id="UP000193642"/>
    </source>
</evidence>
<dbReference type="AlphaFoldDB" id="A0A1Y2CBB0"/>
<protein>
    <recommendedName>
        <fullName evidence="4">BTB domain-containing protein</fullName>
    </recommendedName>
</protein>
<evidence type="ECO:0000256" key="1">
    <source>
        <dbReference type="SAM" id="MobiDB-lite"/>
    </source>
</evidence>
<comment type="caution">
    <text evidence="2">The sequence shown here is derived from an EMBL/GenBank/DDBJ whole genome shotgun (WGS) entry which is preliminary data.</text>
</comment>
<name>A0A1Y2CBB0_9FUNG</name>
<dbReference type="EMBL" id="MCGO01000023">
    <property type="protein sequence ID" value="ORY44226.1"/>
    <property type="molecule type" value="Genomic_DNA"/>
</dbReference>
<dbReference type="PANTHER" id="PTHR47369">
    <property type="entry name" value="BTB/POZ DOMAIN-CONTAINING PROTEIN"/>
    <property type="match status" value="1"/>
</dbReference>
<reference evidence="2 3" key="1">
    <citation type="submission" date="2016-07" db="EMBL/GenBank/DDBJ databases">
        <title>Pervasive Adenine N6-methylation of Active Genes in Fungi.</title>
        <authorList>
            <consortium name="DOE Joint Genome Institute"/>
            <person name="Mondo S.J."/>
            <person name="Dannebaum R.O."/>
            <person name="Kuo R.C."/>
            <person name="Labutti K."/>
            <person name="Haridas S."/>
            <person name="Kuo A."/>
            <person name="Salamov A."/>
            <person name="Ahrendt S.R."/>
            <person name="Lipzen A."/>
            <person name="Sullivan W."/>
            <person name="Andreopoulos W.B."/>
            <person name="Clum A."/>
            <person name="Lindquist E."/>
            <person name="Daum C."/>
            <person name="Ramamoorthy G.K."/>
            <person name="Gryganskyi A."/>
            <person name="Culley D."/>
            <person name="Magnuson J.K."/>
            <person name="James T.Y."/>
            <person name="O'Malley M.A."/>
            <person name="Stajich J.E."/>
            <person name="Spatafora J.W."/>
            <person name="Visel A."/>
            <person name="Grigoriev I.V."/>
        </authorList>
    </citation>
    <scope>NUCLEOTIDE SEQUENCE [LARGE SCALE GENOMIC DNA]</scope>
    <source>
        <strain evidence="2 3">JEL800</strain>
    </source>
</reference>
<dbReference type="Proteomes" id="UP000193642">
    <property type="component" value="Unassembled WGS sequence"/>
</dbReference>
<gene>
    <name evidence="2" type="ORF">BCR33DRAFT_766326</name>
</gene>
<accession>A0A1Y2CBB0</accession>
<organism evidence="2 3">
    <name type="scientific">Rhizoclosmatium globosum</name>
    <dbReference type="NCBI Taxonomy" id="329046"/>
    <lineage>
        <taxon>Eukaryota</taxon>
        <taxon>Fungi</taxon>
        <taxon>Fungi incertae sedis</taxon>
        <taxon>Chytridiomycota</taxon>
        <taxon>Chytridiomycota incertae sedis</taxon>
        <taxon>Chytridiomycetes</taxon>
        <taxon>Chytridiales</taxon>
        <taxon>Chytriomycetaceae</taxon>
        <taxon>Rhizoclosmatium</taxon>
    </lineage>
</organism>